<comment type="similarity">
    <text evidence="1 3">Belongs to the RelE toxin family.</text>
</comment>
<keyword evidence="4" id="KW-0812">Transmembrane</keyword>
<organism evidence="5 6">
    <name type="scientific">Neorhizobium galegae</name>
    <name type="common">Rhizobium galegae</name>
    <dbReference type="NCBI Taxonomy" id="399"/>
    <lineage>
        <taxon>Bacteria</taxon>
        <taxon>Pseudomonadati</taxon>
        <taxon>Pseudomonadota</taxon>
        <taxon>Alphaproteobacteria</taxon>
        <taxon>Hyphomicrobiales</taxon>
        <taxon>Rhizobiaceae</taxon>
        <taxon>Rhizobium/Agrobacterium group</taxon>
        <taxon>Neorhizobium</taxon>
    </lineage>
</organism>
<evidence type="ECO:0000256" key="1">
    <source>
        <dbReference type="ARBA" id="ARBA00006226"/>
    </source>
</evidence>
<gene>
    <name evidence="5" type="ORF">F4V91_17050</name>
</gene>
<keyword evidence="4" id="KW-0472">Membrane</keyword>
<reference evidence="5 6" key="1">
    <citation type="submission" date="2019-09" db="EMBL/GenBank/DDBJ databases">
        <title>Genome sequencing of Ng87 strain.</title>
        <authorList>
            <person name="Karasev E.S."/>
            <person name="Andronov E."/>
        </authorList>
    </citation>
    <scope>NUCLEOTIDE SEQUENCE [LARGE SCALE GENOMIC DNA]</scope>
    <source>
        <strain evidence="5 6">Ng87</strain>
    </source>
</reference>
<dbReference type="PANTHER" id="PTHR33755">
    <property type="entry name" value="TOXIN PARE1-RELATED"/>
    <property type="match status" value="1"/>
</dbReference>
<dbReference type="PIRSF" id="PIRSF029218">
    <property type="entry name" value="ParE"/>
    <property type="match status" value="1"/>
</dbReference>
<protein>
    <recommendedName>
        <fullName evidence="3">Toxin</fullName>
    </recommendedName>
</protein>
<dbReference type="AlphaFoldDB" id="A0A6A1TWU4"/>
<dbReference type="Gene3D" id="3.30.2310.20">
    <property type="entry name" value="RelE-like"/>
    <property type="match status" value="1"/>
</dbReference>
<accession>A0A6A1TWU4</accession>
<dbReference type="EMBL" id="VZUL01000002">
    <property type="protein sequence ID" value="KAB1087984.1"/>
    <property type="molecule type" value="Genomic_DNA"/>
</dbReference>
<feature type="transmembrane region" description="Helical" evidence="4">
    <location>
        <begin position="70"/>
        <end position="92"/>
    </location>
</feature>
<dbReference type="Proteomes" id="UP000386575">
    <property type="component" value="Unassembled WGS sequence"/>
</dbReference>
<dbReference type="PANTHER" id="PTHR33755:SF9">
    <property type="entry name" value="TOXIN PARE1"/>
    <property type="match status" value="1"/>
</dbReference>
<comment type="caution">
    <text evidence="5">The sequence shown here is derived from an EMBL/GenBank/DDBJ whole genome shotgun (WGS) entry which is preliminary data.</text>
</comment>
<evidence type="ECO:0000256" key="3">
    <source>
        <dbReference type="PIRNR" id="PIRNR029218"/>
    </source>
</evidence>
<dbReference type="InterPro" id="IPR007712">
    <property type="entry name" value="RelE/ParE_toxin"/>
</dbReference>
<dbReference type="Pfam" id="PF05016">
    <property type="entry name" value="ParE_toxin"/>
    <property type="match status" value="1"/>
</dbReference>
<keyword evidence="4" id="KW-1133">Transmembrane helix</keyword>
<dbReference type="RefSeq" id="WP_151044150.1">
    <property type="nucleotide sequence ID" value="NZ_VZUL01000002.1"/>
</dbReference>
<dbReference type="InterPro" id="IPR028344">
    <property type="entry name" value="ParE1/4"/>
</dbReference>
<name>A0A6A1TWU4_NEOGA</name>
<sequence>MPEYRLTSRAESEIVDIIRYGIETFGVLQAQHYVDELTHCFELLVENPRMGGAGPDFGESVRRHIHARHIVLYEINAPGILILAVVHVRSVVRLIKS</sequence>
<evidence type="ECO:0000256" key="4">
    <source>
        <dbReference type="SAM" id="Phobius"/>
    </source>
</evidence>
<dbReference type="InterPro" id="IPR035093">
    <property type="entry name" value="RelE/ParE_toxin_dom_sf"/>
</dbReference>
<evidence type="ECO:0000256" key="2">
    <source>
        <dbReference type="ARBA" id="ARBA00022649"/>
    </source>
</evidence>
<proteinExistence type="inferred from homology"/>
<evidence type="ECO:0000313" key="5">
    <source>
        <dbReference type="EMBL" id="KAB1087984.1"/>
    </source>
</evidence>
<dbReference type="InterPro" id="IPR051803">
    <property type="entry name" value="TA_system_RelE-like_toxin"/>
</dbReference>
<evidence type="ECO:0000313" key="6">
    <source>
        <dbReference type="Proteomes" id="UP000386575"/>
    </source>
</evidence>
<keyword evidence="2" id="KW-1277">Toxin-antitoxin system</keyword>